<dbReference type="PANTHER" id="PTHR28641:SF1">
    <property type="entry name" value="MALONYL-COA DECARBOXYLASE, MITOCHONDRIAL"/>
    <property type="match status" value="1"/>
</dbReference>
<accession>A0AAN9BNM0</accession>
<dbReference type="InterPro" id="IPR042303">
    <property type="entry name" value="Malonyl_CoA_deC_C_sf"/>
</dbReference>
<comment type="caution">
    <text evidence="4">The sequence shown here is derived from an EMBL/GenBank/DDBJ whole genome shotgun (WGS) entry which is preliminary data.</text>
</comment>
<name>A0AAN9BNM0_9CAEN</name>
<protein>
    <recommendedName>
        <fullName evidence="6">Malonyl-CoA decarboxylase</fullName>
    </recommendedName>
</protein>
<organism evidence="4 5">
    <name type="scientific">Littorina saxatilis</name>
    <dbReference type="NCBI Taxonomy" id="31220"/>
    <lineage>
        <taxon>Eukaryota</taxon>
        <taxon>Metazoa</taxon>
        <taxon>Spiralia</taxon>
        <taxon>Lophotrochozoa</taxon>
        <taxon>Mollusca</taxon>
        <taxon>Gastropoda</taxon>
        <taxon>Caenogastropoda</taxon>
        <taxon>Littorinimorpha</taxon>
        <taxon>Littorinoidea</taxon>
        <taxon>Littorinidae</taxon>
        <taxon>Littorina</taxon>
    </lineage>
</organism>
<dbReference type="AlphaFoldDB" id="A0AAN9BNM0"/>
<dbReference type="PANTHER" id="PTHR28641">
    <property type="match status" value="1"/>
</dbReference>
<evidence type="ECO:0008006" key="6">
    <source>
        <dbReference type="Google" id="ProtNLM"/>
    </source>
</evidence>
<dbReference type="GO" id="GO:2001294">
    <property type="term" value="P:malonyl-CoA catabolic process"/>
    <property type="evidence" value="ECO:0007669"/>
    <property type="project" value="TreeGrafter"/>
</dbReference>
<evidence type="ECO:0000259" key="2">
    <source>
        <dbReference type="Pfam" id="PF05292"/>
    </source>
</evidence>
<feature type="domain" description="Malonyl-CoA decarboxylase N-terminal" evidence="3">
    <location>
        <begin position="73"/>
        <end position="167"/>
    </location>
</feature>
<dbReference type="InterPro" id="IPR038917">
    <property type="entry name" value="Malonyl_CoA_deC"/>
</dbReference>
<feature type="compositionally biased region" description="Polar residues" evidence="1">
    <location>
        <begin position="255"/>
        <end position="269"/>
    </location>
</feature>
<proteinExistence type="predicted"/>
<dbReference type="GO" id="GO:0005759">
    <property type="term" value="C:mitochondrial matrix"/>
    <property type="evidence" value="ECO:0007669"/>
    <property type="project" value="TreeGrafter"/>
</dbReference>
<dbReference type="InterPro" id="IPR038351">
    <property type="entry name" value="MCD_N_sf"/>
</dbReference>
<evidence type="ECO:0000313" key="4">
    <source>
        <dbReference type="EMBL" id="KAK7108426.1"/>
    </source>
</evidence>
<dbReference type="GO" id="GO:0050080">
    <property type="term" value="F:malonyl-CoA decarboxylase activity"/>
    <property type="evidence" value="ECO:0007669"/>
    <property type="project" value="InterPro"/>
</dbReference>
<dbReference type="GO" id="GO:0006633">
    <property type="term" value="P:fatty acid biosynthetic process"/>
    <property type="evidence" value="ECO:0007669"/>
    <property type="project" value="InterPro"/>
</dbReference>
<keyword evidence="5" id="KW-1185">Reference proteome</keyword>
<dbReference type="Gene3D" id="1.20.140.90">
    <property type="entry name" value="Malonyl-CoA decarboxylase, oligemerization domain"/>
    <property type="match status" value="1"/>
</dbReference>
<dbReference type="Gene3D" id="3.40.630.150">
    <property type="entry name" value="Malonyl-CoA decarboxylase, catalytic domain"/>
    <property type="match status" value="1"/>
</dbReference>
<reference evidence="4 5" key="1">
    <citation type="submission" date="2024-02" db="EMBL/GenBank/DDBJ databases">
        <title>Chromosome-scale genome assembly of the rough periwinkle Littorina saxatilis.</title>
        <authorList>
            <person name="De Jode A."/>
            <person name="Faria R."/>
            <person name="Formenti G."/>
            <person name="Sims Y."/>
            <person name="Smith T.P."/>
            <person name="Tracey A."/>
            <person name="Wood J.M.D."/>
            <person name="Zagrodzka Z.B."/>
            <person name="Johannesson K."/>
            <person name="Butlin R.K."/>
            <person name="Leder E.H."/>
        </authorList>
    </citation>
    <scope>NUCLEOTIDE SEQUENCE [LARGE SCALE GENOMIC DNA]</scope>
    <source>
        <strain evidence="4">Snail1</strain>
        <tissue evidence="4">Muscle</tissue>
    </source>
</reference>
<evidence type="ECO:0000313" key="5">
    <source>
        <dbReference type="Proteomes" id="UP001374579"/>
    </source>
</evidence>
<feature type="region of interest" description="Disordered" evidence="1">
    <location>
        <begin position="252"/>
        <end position="278"/>
    </location>
</feature>
<dbReference type="InterPro" id="IPR007956">
    <property type="entry name" value="Malonyl_CoA_deC_C"/>
</dbReference>
<dbReference type="GO" id="GO:0006085">
    <property type="term" value="P:acetyl-CoA biosynthetic process"/>
    <property type="evidence" value="ECO:0007669"/>
    <property type="project" value="TreeGrafter"/>
</dbReference>
<dbReference type="EMBL" id="JBAMIC010000004">
    <property type="protein sequence ID" value="KAK7108426.1"/>
    <property type="molecule type" value="Genomic_DNA"/>
</dbReference>
<evidence type="ECO:0000256" key="1">
    <source>
        <dbReference type="SAM" id="MobiDB-lite"/>
    </source>
</evidence>
<dbReference type="Proteomes" id="UP001374579">
    <property type="component" value="Unassembled WGS sequence"/>
</dbReference>
<evidence type="ECO:0000259" key="3">
    <source>
        <dbReference type="Pfam" id="PF17408"/>
    </source>
</evidence>
<sequence length="505" mass="57350">MIFRSHSKMQIRAMSFKTEDIGQFLQSMFTTPDLGSGATENKCKRFCSYYRTLQDTQNKMAFLGQLSQQYSIDQDAVLQGAHTLASSQDRGEAQVIKSMERLRSAMTPRYQTLFQQIGRIEGGVKFLVDMRADLLGCIGGSTLTSELDTVNFYALNRLLRELLTLWFAVGFLELQRVTWTSPCDIVQKISDYEAVHPIRSWTDLKQRVGAYRRCYTFTHHSMPREPVVVLHTALTSEISSNIHSIIHNPRFRANTPESESTSTQQNRNPSAFDEEEDPSQITTAVFYSITSTQKGLQGVELGNYLIKSVVRQLQSEFPHLSQFSSLSPIPGFRDWLVRQINSQLQRSDIGEEDSGKPLLSQSEIQSLKNVRQSQNASALETFKRFVQSNQWLARQDTVEAVKGALLRLCARYLYLEKRRGLAFNPVANFHLTNGAVLWRINFLADTSIRGLNQSCGLMVNYRYYLSDTKSNSQNYLLHHTIPASPTVLELLRSELSPSPAQNGDR</sequence>
<dbReference type="GO" id="GO:0005782">
    <property type="term" value="C:peroxisomal matrix"/>
    <property type="evidence" value="ECO:0007669"/>
    <property type="project" value="TreeGrafter"/>
</dbReference>
<feature type="domain" description="Malonyl-CoA decarboxylase C-terminal" evidence="2">
    <location>
        <begin position="170"/>
        <end position="463"/>
    </location>
</feature>
<dbReference type="Pfam" id="PF17408">
    <property type="entry name" value="MCD_N"/>
    <property type="match status" value="1"/>
</dbReference>
<gene>
    <name evidence="4" type="ORF">V1264_016169</name>
</gene>
<dbReference type="InterPro" id="IPR035372">
    <property type="entry name" value="MCD_N"/>
</dbReference>
<dbReference type="FunFam" id="3.40.630.150:FF:000001">
    <property type="entry name" value="Malonyl-CoA decarboxylase, mitochondrial"/>
    <property type="match status" value="1"/>
</dbReference>
<dbReference type="Pfam" id="PF05292">
    <property type="entry name" value="MCD"/>
    <property type="match status" value="1"/>
</dbReference>